<dbReference type="InterPro" id="IPR036291">
    <property type="entry name" value="NAD(P)-bd_dom_sf"/>
</dbReference>
<feature type="binding site" evidence="9">
    <location>
        <position position="147"/>
    </location>
    <ligand>
        <name>1-deoxy-D-xylulose 5-phosphate</name>
        <dbReference type="ChEBI" id="CHEBI:57792"/>
    </ligand>
</feature>
<comment type="function">
    <text evidence="9">Catalyzes the NADPH-dependent rearrangement and reduction of 1-deoxy-D-xylulose-5-phosphate (DXP) to 2-C-methyl-D-erythritol 4-phosphate (MEP).</text>
</comment>
<feature type="binding site" evidence="9">
    <location>
        <position position="10"/>
    </location>
    <ligand>
        <name>NADPH</name>
        <dbReference type="ChEBI" id="CHEBI:57783"/>
    </ligand>
</feature>
<evidence type="ECO:0000256" key="7">
    <source>
        <dbReference type="ARBA" id="ARBA00023229"/>
    </source>
</evidence>
<evidence type="ECO:0000313" key="13">
    <source>
        <dbReference type="EMBL" id="PQD95839.1"/>
    </source>
</evidence>
<feature type="binding site" evidence="9">
    <location>
        <position position="121"/>
    </location>
    <ligand>
        <name>1-deoxy-D-xylulose 5-phosphate</name>
        <dbReference type="ChEBI" id="CHEBI:57792"/>
    </ligand>
</feature>
<feature type="binding site" evidence="9">
    <location>
        <position position="148"/>
    </location>
    <ligand>
        <name>1-deoxy-D-xylulose 5-phosphate</name>
        <dbReference type="ChEBI" id="CHEBI:57792"/>
    </ligand>
</feature>
<comment type="similarity">
    <text evidence="2 9">Belongs to the DXR family.</text>
</comment>
<proteinExistence type="inferred from homology"/>
<dbReference type="AlphaFoldDB" id="A0A2S7N1E5"/>
<dbReference type="InterPro" id="IPR013512">
    <property type="entry name" value="DXP_reductoisomerase_N"/>
</dbReference>
<feature type="binding site" evidence="9">
    <location>
        <position position="217"/>
    </location>
    <ligand>
        <name>1-deoxy-D-xylulose 5-phosphate</name>
        <dbReference type="ChEBI" id="CHEBI:57792"/>
    </ligand>
</feature>
<feature type="binding site" evidence="9">
    <location>
        <position position="148"/>
    </location>
    <ligand>
        <name>Mn(2+)</name>
        <dbReference type="ChEBI" id="CHEBI:29035"/>
    </ligand>
</feature>
<feature type="binding site" evidence="9">
    <location>
        <position position="13"/>
    </location>
    <ligand>
        <name>NADPH</name>
        <dbReference type="ChEBI" id="CHEBI:57783"/>
    </ligand>
</feature>
<feature type="binding site" evidence="9">
    <location>
        <position position="214"/>
    </location>
    <ligand>
        <name>1-deoxy-D-xylulose 5-phosphate</name>
        <dbReference type="ChEBI" id="CHEBI:57792"/>
    </ligand>
</feature>
<gene>
    <name evidence="9" type="primary">dxr</name>
    <name evidence="13" type="ORF">CYL18_08100</name>
</gene>
<feature type="binding site" evidence="9">
    <location>
        <position position="37"/>
    </location>
    <ligand>
        <name>NADPH</name>
        <dbReference type="ChEBI" id="CHEBI:57783"/>
    </ligand>
</feature>
<keyword evidence="7 9" id="KW-0414">Isoprene biosynthesis</keyword>
<dbReference type="EMBL" id="PKOZ01000003">
    <property type="protein sequence ID" value="PQD95839.1"/>
    <property type="molecule type" value="Genomic_DNA"/>
</dbReference>
<feature type="domain" description="1-deoxy-D-xylulose 5-phosphate reductoisomerase N-terminal" evidence="10">
    <location>
        <begin position="4"/>
        <end position="128"/>
    </location>
</feature>
<dbReference type="Pfam" id="PF08436">
    <property type="entry name" value="DXP_redisom_C"/>
    <property type="match status" value="1"/>
</dbReference>
<dbReference type="Proteomes" id="UP000239663">
    <property type="component" value="Unassembled WGS sequence"/>
</dbReference>
<evidence type="ECO:0000259" key="10">
    <source>
        <dbReference type="Pfam" id="PF02670"/>
    </source>
</evidence>
<organism evidence="13 14">
    <name type="scientific">Pradoshia eiseniae</name>
    <dbReference type="NCBI Taxonomy" id="2064768"/>
    <lineage>
        <taxon>Bacteria</taxon>
        <taxon>Bacillati</taxon>
        <taxon>Bacillota</taxon>
        <taxon>Bacilli</taxon>
        <taxon>Bacillales</taxon>
        <taxon>Bacillaceae</taxon>
        <taxon>Pradoshia</taxon>
    </lineage>
</organism>
<dbReference type="InterPro" id="IPR013644">
    <property type="entry name" value="DXP_reductoisomerase_C"/>
</dbReference>
<dbReference type="EC" id="1.1.1.267" evidence="9"/>
<evidence type="ECO:0000256" key="3">
    <source>
        <dbReference type="ARBA" id="ARBA00022723"/>
    </source>
</evidence>
<dbReference type="PANTHER" id="PTHR30525:SF0">
    <property type="entry name" value="1-DEOXY-D-XYLULOSE 5-PHOSPHATE REDUCTOISOMERASE, CHLOROPLASTIC"/>
    <property type="match status" value="1"/>
</dbReference>
<comment type="catalytic activity">
    <reaction evidence="8">
        <text>2-C-methyl-D-erythritol 4-phosphate + NADP(+) = 1-deoxy-D-xylulose 5-phosphate + NADPH + H(+)</text>
        <dbReference type="Rhea" id="RHEA:13717"/>
        <dbReference type="ChEBI" id="CHEBI:15378"/>
        <dbReference type="ChEBI" id="CHEBI:57783"/>
        <dbReference type="ChEBI" id="CHEBI:57792"/>
        <dbReference type="ChEBI" id="CHEBI:58262"/>
        <dbReference type="ChEBI" id="CHEBI:58349"/>
        <dbReference type="EC" id="1.1.1.267"/>
    </reaction>
    <physiologicalReaction direction="right-to-left" evidence="8">
        <dbReference type="Rhea" id="RHEA:13719"/>
    </physiologicalReaction>
</comment>
<feature type="binding site" evidence="9">
    <location>
        <position position="146"/>
    </location>
    <ligand>
        <name>Mn(2+)</name>
        <dbReference type="ChEBI" id="CHEBI:29035"/>
    </ligand>
</feature>
<feature type="binding site" evidence="9">
    <location>
        <position position="38"/>
    </location>
    <ligand>
        <name>NADPH</name>
        <dbReference type="ChEBI" id="CHEBI:57783"/>
    </ligand>
</feature>
<dbReference type="PIRSF" id="PIRSF006205">
    <property type="entry name" value="Dxp_reductismrs"/>
    <property type="match status" value="1"/>
</dbReference>
<evidence type="ECO:0000256" key="4">
    <source>
        <dbReference type="ARBA" id="ARBA00022857"/>
    </source>
</evidence>
<sequence>MKNINLLGATGSIGVQTIDIIRNHPEEFKLTAVSGGRNIDGIRAILKEFKPELVSVLNREDAERLKSEFQDVTILSGNEGLIETAVYHKGDVVVNAVMGSVGLIPTMKAMEAGKSIALANKETLVTAGHIVMAASKKYETPILPVDSEHSAIFQALQGEQSKNIERLIITASGGSFRDKTRSELTNVTVEDALNHPNWSMGSKITIDSATMMNKGLEVIEAHWLFDLPYEQIDVLLHQESIIHSMVEFHDSSVIAQLGTPDMRVPIQYALTYPDRLPLIEAKRLSLADAATLHFKKMDFDRFPCLQYAYEAGKTGGTMPTVLNAANEAAVGLFLERKIPFLTIESLIEQAMERHKPIENPGLETIQEVDQDTRKYIESLY</sequence>
<feature type="binding site" evidence="9">
    <location>
        <position position="201"/>
    </location>
    <ligand>
        <name>NADPH</name>
        <dbReference type="ChEBI" id="CHEBI:57783"/>
    </ligand>
</feature>
<name>A0A2S7N1E5_9BACI</name>
<evidence type="ECO:0000256" key="8">
    <source>
        <dbReference type="ARBA" id="ARBA00048543"/>
    </source>
</evidence>
<evidence type="ECO:0000256" key="2">
    <source>
        <dbReference type="ARBA" id="ARBA00006825"/>
    </source>
</evidence>
<evidence type="ECO:0000259" key="12">
    <source>
        <dbReference type="Pfam" id="PF13288"/>
    </source>
</evidence>
<feature type="binding site" evidence="9">
    <location>
        <position position="195"/>
    </location>
    <ligand>
        <name>1-deoxy-D-xylulose 5-phosphate</name>
        <dbReference type="ChEBI" id="CHEBI:57792"/>
    </ligand>
</feature>
<feature type="binding site" evidence="9">
    <location>
        <position position="208"/>
    </location>
    <ligand>
        <name>1-deoxy-D-xylulose 5-phosphate</name>
        <dbReference type="ChEBI" id="CHEBI:57792"/>
    </ligand>
</feature>
<dbReference type="GO" id="GO:0070402">
    <property type="term" value="F:NADPH binding"/>
    <property type="evidence" value="ECO:0007669"/>
    <property type="project" value="InterPro"/>
</dbReference>
<feature type="binding site" evidence="9">
    <location>
        <position position="213"/>
    </location>
    <ligand>
        <name>1-deoxy-D-xylulose 5-phosphate</name>
        <dbReference type="ChEBI" id="CHEBI:57792"/>
    </ligand>
</feature>
<feature type="binding site" evidence="9">
    <location>
        <position position="120"/>
    </location>
    <ligand>
        <name>NADPH</name>
        <dbReference type="ChEBI" id="CHEBI:57783"/>
    </ligand>
</feature>
<feature type="domain" description="DXP reductoisomerase C-terminal" evidence="12">
    <location>
        <begin position="257"/>
        <end position="375"/>
    </location>
</feature>
<dbReference type="InterPro" id="IPR036169">
    <property type="entry name" value="DXPR_C_sf"/>
</dbReference>
<dbReference type="FunFam" id="3.40.50.720:FF:000045">
    <property type="entry name" value="1-deoxy-D-xylulose 5-phosphate reductoisomerase"/>
    <property type="match status" value="1"/>
</dbReference>
<feature type="binding site" evidence="9">
    <location>
        <position position="217"/>
    </location>
    <ligand>
        <name>Mn(2+)</name>
        <dbReference type="ChEBI" id="CHEBI:29035"/>
    </ligand>
</feature>
<feature type="binding site" evidence="9">
    <location>
        <position position="172"/>
    </location>
    <ligand>
        <name>1-deoxy-D-xylulose 5-phosphate</name>
        <dbReference type="ChEBI" id="CHEBI:57792"/>
    </ligand>
</feature>
<evidence type="ECO:0000259" key="11">
    <source>
        <dbReference type="Pfam" id="PF08436"/>
    </source>
</evidence>
<evidence type="ECO:0000256" key="5">
    <source>
        <dbReference type="ARBA" id="ARBA00023002"/>
    </source>
</evidence>
<dbReference type="UniPathway" id="UPA00056">
    <property type="reaction ID" value="UER00092"/>
</dbReference>
<evidence type="ECO:0000256" key="6">
    <source>
        <dbReference type="ARBA" id="ARBA00023211"/>
    </source>
</evidence>
<keyword evidence="4 9" id="KW-0521">NADP</keyword>
<keyword evidence="13" id="KW-0413">Isomerase</keyword>
<accession>A0A2S7N1E5</accession>
<evidence type="ECO:0000256" key="1">
    <source>
        <dbReference type="ARBA" id="ARBA00005094"/>
    </source>
</evidence>
<dbReference type="Gene3D" id="1.10.1740.10">
    <property type="match status" value="1"/>
</dbReference>
<dbReference type="SUPFAM" id="SSF69055">
    <property type="entry name" value="1-deoxy-D-xylulose-5-phosphate reductoisomerase, C-terminal domain"/>
    <property type="match status" value="1"/>
</dbReference>
<feature type="binding site" evidence="9">
    <location>
        <position position="12"/>
    </location>
    <ligand>
        <name>NADPH</name>
        <dbReference type="ChEBI" id="CHEBI:57783"/>
    </ligand>
</feature>
<evidence type="ECO:0000313" key="14">
    <source>
        <dbReference type="Proteomes" id="UP000239663"/>
    </source>
</evidence>
<keyword evidence="3 9" id="KW-0479">Metal-binding</keyword>
<dbReference type="OrthoDB" id="9806546at2"/>
<feature type="binding site" evidence="9">
    <location>
        <position position="36"/>
    </location>
    <ligand>
        <name>NADPH</name>
        <dbReference type="ChEBI" id="CHEBI:57783"/>
    </ligand>
</feature>
<dbReference type="RefSeq" id="WP_104848983.1">
    <property type="nucleotide sequence ID" value="NZ_PKOZ01000003.1"/>
</dbReference>
<dbReference type="SUPFAM" id="SSF51735">
    <property type="entry name" value="NAD(P)-binding Rossmann-fold domains"/>
    <property type="match status" value="1"/>
</dbReference>
<dbReference type="InterPro" id="IPR003821">
    <property type="entry name" value="DXP_reductoisomerase"/>
</dbReference>
<keyword evidence="6 9" id="KW-0464">Manganese</keyword>
<keyword evidence="9" id="KW-0460">Magnesium</keyword>
<dbReference type="Pfam" id="PF13288">
    <property type="entry name" value="DXPR_C"/>
    <property type="match status" value="1"/>
</dbReference>
<dbReference type="GO" id="GO:0030145">
    <property type="term" value="F:manganese ion binding"/>
    <property type="evidence" value="ECO:0007669"/>
    <property type="project" value="TreeGrafter"/>
</dbReference>
<comment type="caution">
    <text evidence="13">The sequence shown here is derived from an EMBL/GenBank/DDBJ whole genome shotgun (WGS) entry which is preliminary data.</text>
</comment>
<comment type="cofactor">
    <cofactor evidence="9">
        <name>Mg(2+)</name>
        <dbReference type="ChEBI" id="CHEBI:18420"/>
    </cofactor>
    <cofactor evidence="9">
        <name>Mn(2+)</name>
        <dbReference type="ChEBI" id="CHEBI:29035"/>
    </cofactor>
</comment>
<evidence type="ECO:0000256" key="9">
    <source>
        <dbReference type="HAMAP-Rule" id="MF_00183"/>
    </source>
</evidence>
<dbReference type="GO" id="GO:0051484">
    <property type="term" value="P:isopentenyl diphosphate biosynthetic process, methylerythritol 4-phosphate pathway involved in terpenoid biosynthetic process"/>
    <property type="evidence" value="ECO:0007669"/>
    <property type="project" value="TreeGrafter"/>
</dbReference>
<keyword evidence="5 9" id="KW-0560">Oxidoreductase</keyword>
<reference evidence="13 14" key="1">
    <citation type="submission" date="2017-12" db="EMBL/GenBank/DDBJ databases">
        <title>Taxonomic description and draft genome of Pradoshia cofamensis Gen. nov., sp. nov., a thermotolerant bacillale isolated from anterior gut of earthworm Eisenia fetida.</title>
        <authorList>
            <person name="Saha T."/>
            <person name="Chakraborty R."/>
        </authorList>
    </citation>
    <scope>NUCLEOTIDE SEQUENCE [LARGE SCALE GENOMIC DNA]</scope>
    <source>
        <strain evidence="13 14">EAG3</strain>
    </source>
</reference>
<feature type="binding site" evidence="9">
    <location>
        <position position="11"/>
    </location>
    <ligand>
        <name>NADPH</name>
        <dbReference type="ChEBI" id="CHEBI:57783"/>
    </ligand>
</feature>
<dbReference type="NCBIfam" id="NF009114">
    <property type="entry name" value="PRK12464.1"/>
    <property type="match status" value="1"/>
</dbReference>
<keyword evidence="14" id="KW-1185">Reference proteome</keyword>
<dbReference type="SUPFAM" id="SSF55347">
    <property type="entry name" value="Glyceraldehyde-3-phosphate dehydrogenase-like, C-terminal domain"/>
    <property type="match status" value="1"/>
</dbReference>
<dbReference type="HAMAP" id="MF_00183">
    <property type="entry name" value="DXP_reductoisom"/>
    <property type="match status" value="1"/>
</dbReference>
<dbReference type="PANTHER" id="PTHR30525">
    <property type="entry name" value="1-DEOXY-D-XYLULOSE 5-PHOSPHATE REDUCTOISOMERASE"/>
    <property type="match status" value="1"/>
</dbReference>
<feature type="binding site" evidence="9">
    <location>
        <position position="122"/>
    </location>
    <ligand>
        <name>NADPH</name>
        <dbReference type="ChEBI" id="CHEBI:57783"/>
    </ligand>
</feature>
<comment type="pathway">
    <text evidence="1 9">Isoprenoid biosynthesis; isopentenyl diphosphate biosynthesis via DXP pathway; isopentenyl diphosphate from 1-deoxy-D-xylulose 5-phosphate: step 1/6.</text>
</comment>
<feature type="domain" description="1-deoxy-D-xylulose 5-phosphate reductoisomerase C-terminal" evidence="11">
    <location>
        <begin position="142"/>
        <end position="225"/>
    </location>
</feature>
<protein>
    <recommendedName>
        <fullName evidence="9">1-deoxy-D-xylulose 5-phosphate reductoisomerase</fullName>
        <shortName evidence="9">DXP reductoisomerase</shortName>
        <ecNumber evidence="9">1.1.1.267</ecNumber>
    </recommendedName>
    <alternativeName>
        <fullName evidence="9">1-deoxyxylulose-5-phosphate reductoisomerase</fullName>
    </alternativeName>
    <alternativeName>
        <fullName evidence="9">2-C-methyl-D-erythritol 4-phosphate synthase</fullName>
    </alternativeName>
</protein>
<dbReference type="NCBIfam" id="TIGR00243">
    <property type="entry name" value="Dxr"/>
    <property type="match status" value="1"/>
</dbReference>
<dbReference type="Gene3D" id="3.40.50.720">
    <property type="entry name" value="NAD(P)-binding Rossmann-like Domain"/>
    <property type="match status" value="1"/>
</dbReference>
<dbReference type="GO" id="GO:0016853">
    <property type="term" value="F:isomerase activity"/>
    <property type="evidence" value="ECO:0007669"/>
    <property type="project" value="UniProtKB-KW"/>
</dbReference>
<dbReference type="GO" id="GO:0030604">
    <property type="term" value="F:1-deoxy-D-xylulose-5-phosphate reductoisomerase activity"/>
    <property type="evidence" value="ECO:0007669"/>
    <property type="project" value="UniProtKB-UniRule"/>
</dbReference>
<dbReference type="InterPro" id="IPR026877">
    <property type="entry name" value="DXPR_C"/>
</dbReference>
<dbReference type="Pfam" id="PF02670">
    <property type="entry name" value="DXP_reductoisom"/>
    <property type="match status" value="1"/>
</dbReference>